<dbReference type="SMART" id="SM00368">
    <property type="entry name" value="LRR_RI"/>
    <property type="match status" value="6"/>
</dbReference>
<dbReference type="Proteomes" id="UP000663887">
    <property type="component" value="Unassembled WGS sequence"/>
</dbReference>
<dbReference type="EMBL" id="CAJOBF010001851">
    <property type="protein sequence ID" value="CAF3989457.1"/>
    <property type="molecule type" value="Genomic_DNA"/>
</dbReference>
<dbReference type="PANTHER" id="PTHR24107:SF2">
    <property type="entry name" value="NLR FAMILY CARD DOMAIN CONTAINING 3"/>
    <property type="match status" value="1"/>
</dbReference>
<protein>
    <submittedName>
        <fullName evidence="5">Uncharacterized protein</fullName>
    </submittedName>
</protein>
<evidence type="ECO:0000256" key="2">
    <source>
        <dbReference type="ARBA" id="ARBA00022490"/>
    </source>
</evidence>
<dbReference type="InterPro" id="IPR032675">
    <property type="entry name" value="LRR_dom_sf"/>
</dbReference>
<keyword evidence="3" id="KW-0206">Cytoskeleton</keyword>
<dbReference type="Proteomes" id="UP000663842">
    <property type="component" value="Unassembled WGS sequence"/>
</dbReference>
<keyword evidence="2" id="KW-0963">Cytoplasm</keyword>
<feature type="region of interest" description="Disordered" evidence="4">
    <location>
        <begin position="1"/>
        <end position="22"/>
    </location>
</feature>
<comment type="subcellular location">
    <subcellularLocation>
        <location evidence="1">Cytoplasm</location>
        <location evidence="1">Cytoskeleton</location>
    </subcellularLocation>
</comment>
<organism evidence="5 7">
    <name type="scientific">Rotaria magnacalcarata</name>
    <dbReference type="NCBI Taxonomy" id="392030"/>
    <lineage>
        <taxon>Eukaryota</taxon>
        <taxon>Metazoa</taxon>
        <taxon>Spiralia</taxon>
        <taxon>Gnathifera</taxon>
        <taxon>Rotifera</taxon>
        <taxon>Eurotatoria</taxon>
        <taxon>Bdelloidea</taxon>
        <taxon>Philodinida</taxon>
        <taxon>Philodinidae</taxon>
        <taxon>Rotaria</taxon>
    </lineage>
</organism>
<dbReference type="Gene3D" id="3.80.10.10">
    <property type="entry name" value="Ribonuclease Inhibitor"/>
    <property type="match status" value="1"/>
</dbReference>
<proteinExistence type="predicted"/>
<feature type="compositionally biased region" description="Basic and acidic residues" evidence="4">
    <location>
        <begin position="1"/>
        <end position="11"/>
    </location>
</feature>
<accession>A0A816PNE8</accession>
<reference evidence="5" key="1">
    <citation type="submission" date="2021-02" db="EMBL/GenBank/DDBJ databases">
        <authorList>
            <person name="Nowell W R."/>
        </authorList>
    </citation>
    <scope>NUCLEOTIDE SEQUENCE</scope>
</reference>
<comment type="caution">
    <text evidence="5">The sequence shown here is derived from an EMBL/GenBank/DDBJ whole genome shotgun (WGS) entry which is preliminary data.</text>
</comment>
<sequence>MNKDGEFRNEESETSDDDNVTNHSRVLEQKLQILKNSMVTKTKFLKNLIRDQNDESIIDVSGQKLTDTDMATIVRYAIYEKECTGLNLWGNRFTAAGISILVDALNGNKTVKELDISYNQLSDDSVQMISKVLSLNNCVLEDIDLSSNDIKDRGAKYLADMLMNNRSLKVLVLNKNDITDVGLKLLAGALDRDNKTLQQLKLESNQFITEQGVHCLFKLLRHNTNLKELYVRNCSIFDGALKDLQTKAIESDSIRVDILI</sequence>
<evidence type="ECO:0000313" key="5">
    <source>
        <dbReference type="EMBL" id="CAF2050991.1"/>
    </source>
</evidence>
<evidence type="ECO:0000256" key="1">
    <source>
        <dbReference type="ARBA" id="ARBA00004245"/>
    </source>
</evidence>
<dbReference type="InterPro" id="IPR052410">
    <property type="entry name" value="DRC5"/>
</dbReference>
<evidence type="ECO:0000313" key="6">
    <source>
        <dbReference type="EMBL" id="CAF3989457.1"/>
    </source>
</evidence>
<name>A0A816PNE8_9BILA</name>
<evidence type="ECO:0000313" key="7">
    <source>
        <dbReference type="Proteomes" id="UP000663887"/>
    </source>
</evidence>
<dbReference type="AlphaFoldDB" id="A0A816PNE8"/>
<dbReference type="GO" id="GO:0005856">
    <property type="term" value="C:cytoskeleton"/>
    <property type="evidence" value="ECO:0007669"/>
    <property type="project" value="UniProtKB-SubCell"/>
</dbReference>
<evidence type="ECO:0000256" key="4">
    <source>
        <dbReference type="SAM" id="MobiDB-lite"/>
    </source>
</evidence>
<dbReference type="InterPro" id="IPR001611">
    <property type="entry name" value="Leu-rich_rpt"/>
</dbReference>
<gene>
    <name evidence="6" type="ORF">UXM345_LOCUS15516</name>
    <name evidence="5" type="ORF">XDN619_LOCUS8521</name>
</gene>
<evidence type="ECO:0000256" key="3">
    <source>
        <dbReference type="ARBA" id="ARBA00023212"/>
    </source>
</evidence>
<dbReference type="PANTHER" id="PTHR24107">
    <property type="entry name" value="YNEIN REGULATORY COMPLEX SUBUNIT 5"/>
    <property type="match status" value="1"/>
</dbReference>
<dbReference type="EMBL" id="CAJNRG010002759">
    <property type="protein sequence ID" value="CAF2050991.1"/>
    <property type="molecule type" value="Genomic_DNA"/>
</dbReference>
<dbReference type="SUPFAM" id="SSF52047">
    <property type="entry name" value="RNI-like"/>
    <property type="match status" value="1"/>
</dbReference>
<dbReference type="Pfam" id="PF13516">
    <property type="entry name" value="LRR_6"/>
    <property type="match status" value="3"/>
</dbReference>